<keyword evidence="2" id="KW-1185">Reference proteome</keyword>
<proteinExistence type="predicted"/>
<evidence type="ECO:0000313" key="2">
    <source>
        <dbReference type="Proteomes" id="UP001367508"/>
    </source>
</evidence>
<dbReference type="EMBL" id="JAYMYQ010000004">
    <property type="protein sequence ID" value="KAK7340420.1"/>
    <property type="molecule type" value="Genomic_DNA"/>
</dbReference>
<evidence type="ECO:0000313" key="1">
    <source>
        <dbReference type="EMBL" id="KAK7340420.1"/>
    </source>
</evidence>
<dbReference type="AlphaFoldDB" id="A0AAN9LQH5"/>
<gene>
    <name evidence="1" type="ORF">VNO77_21122</name>
</gene>
<protein>
    <submittedName>
        <fullName evidence="1">Uncharacterized protein</fullName>
    </submittedName>
</protein>
<organism evidence="1 2">
    <name type="scientific">Canavalia gladiata</name>
    <name type="common">Sword bean</name>
    <name type="synonym">Dolichos gladiatus</name>
    <dbReference type="NCBI Taxonomy" id="3824"/>
    <lineage>
        <taxon>Eukaryota</taxon>
        <taxon>Viridiplantae</taxon>
        <taxon>Streptophyta</taxon>
        <taxon>Embryophyta</taxon>
        <taxon>Tracheophyta</taxon>
        <taxon>Spermatophyta</taxon>
        <taxon>Magnoliopsida</taxon>
        <taxon>eudicotyledons</taxon>
        <taxon>Gunneridae</taxon>
        <taxon>Pentapetalae</taxon>
        <taxon>rosids</taxon>
        <taxon>fabids</taxon>
        <taxon>Fabales</taxon>
        <taxon>Fabaceae</taxon>
        <taxon>Papilionoideae</taxon>
        <taxon>50 kb inversion clade</taxon>
        <taxon>NPAAA clade</taxon>
        <taxon>indigoferoid/millettioid clade</taxon>
        <taxon>Phaseoleae</taxon>
        <taxon>Canavalia</taxon>
    </lineage>
</organism>
<sequence>MFGYSCSQLSDCFLYPALFWNELVQILLVDGAVELEMSGSCTLNMTELEWSRDDQLLLNALCVELLKSESQTYAHQNTAYCGCFLSFTSLFIQSIDSVGAGAVKAR</sequence>
<comment type="caution">
    <text evidence="1">The sequence shown here is derived from an EMBL/GenBank/DDBJ whole genome shotgun (WGS) entry which is preliminary data.</text>
</comment>
<reference evidence="1 2" key="1">
    <citation type="submission" date="2024-01" db="EMBL/GenBank/DDBJ databases">
        <title>The genomes of 5 underutilized Papilionoideae crops provide insights into root nodulation and disease resistanc.</title>
        <authorList>
            <person name="Jiang F."/>
        </authorList>
    </citation>
    <scope>NUCLEOTIDE SEQUENCE [LARGE SCALE GENOMIC DNA]</scope>
    <source>
        <strain evidence="1">LVBAO_FW01</strain>
        <tissue evidence="1">Leaves</tissue>
    </source>
</reference>
<dbReference type="Proteomes" id="UP001367508">
    <property type="component" value="Unassembled WGS sequence"/>
</dbReference>
<name>A0AAN9LQH5_CANGL</name>
<accession>A0AAN9LQH5</accession>